<evidence type="ECO:0000259" key="1">
    <source>
        <dbReference type="Pfam" id="PF01050"/>
    </source>
</evidence>
<dbReference type="EMBL" id="MT144681">
    <property type="protein sequence ID" value="QJH97300.1"/>
    <property type="molecule type" value="Genomic_DNA"/>
</dbReference>
<dbReference type="InterPro" id="IPR001538">
    <property type="entry name" value="Man6P_isomerase-2_C"/>
</dbReference>
<dbReference type="Gene3D" id="2.60.120.10">
    <property type="entry name" value="Jelly Rolls"/>
    <property type="match status" value="1"/>
</dbReference>
<accession>A0A6M3XHE6</accession>
<dbReference type="InterPro" id="IPR014710">
    <property type="entry name" value="RmlC-like_jellyroll"/>
</dbReference>
<keyword evidence="3" id="KW-0413">Isomerase</keyword>
<feature type="domain" description="Mannose-6-phosphate isomerase type II C-terminal" evidence="1">
    <location>
        <begin position="4"/>
        <end position="109"/>
    </location>
</feature>
<dbReference type="GO" id="GO:0016853">
    <property type="term" value="F:isomerase activity"/>
    <property type="evidence" value="ECO:0007669"/>
    <property type="project" value="UniProtKB-KW"/>
</dbReference>
<gene>
    <name evidence="2" type="ORF">MM415B00426_0006</name>
    <name evidence="3" type="ORF">TM448B00972_0011</name>
</gene>
<evidence type="ECO:0000313" key="3">
    <source>
        <dbReference type="EMBL" id="QJH97300.1"/>
    </source>
</evidence>
<dbReference type="Pfam" id="PF01050">
    <property type="entry name" value="MannoseP_isomer"/>
    <property type="match status" value="1"/>
</dbReference>
<dbReference type="GO" id="GO:0005976">
    <property type="term" value="P:polysaccharide metabolic process"/>
    <property type="evidence" value="ECO:0007669"/>
    <property type="project" value="InterPro"/>
</dbReference>
<dbReference type="SUPFAM" id="SSF51182">
    <property type="entry name" value="RmlC-like cupins"/>
    <property type="match status" value="1"/>
</dbReference>
<dbReference type="AlphaFoldDB" id="A0A6M3XHE6"/>
<sequence length="114" mass="13612">MKSRLIKPWGYEEILECNENYTLKRIFMKTDHCCSLQFHIEKHETIYVLGGELKIAFGVYHDQLDDIYLHENGYFVIWNKLIHRMYGITDCLYLEASTSQLDDVVRLEDNYGRV</sequence>
<dbReference type="EMBL" id="MT141534">
    <property type="protein sequence ID" value="QJA65200.1"/>
    <property type="molecule type" value="Genomic_DNA"/>
</dbReference>
<name>A0A6M3XHE6_9ZZZZ</name>
<organism evidence="3">
    <name type="scientific">viral metagenome</name>
    <dbReference type="NCBI Taxonomy" id="1070528"/>
    <lineage>
        <taxon>unclassified sequences</taxon>
        <taxon>metagenomes</taxon>
        <taxon>organismal metagenomes</taxon>
    </lineage>
</organism>
<evidence type="ECO:0000313" key="2">
    <source>
        <dbReference type="EMBL" id="QJA65200.1"/>
    </source>
</evidence>
<proteinExistence type="predicted"/>
<dbReference type="GO" id="GO:0016779">
    <property type="term" value="F:nucleotidyltransferase activity"/>
    <property type="evidence" value="ECO:0007669"/>
    <property type="project" value="InterPro"/>
</dbReference>
<dbReference type="InterPro" id="IPR011051">
    <property type="entry name" value="RmlC_Cupin_sf"/>
</dbReference>
<protein>
    <submittedName>
        <fullName evidence="3">Putative mannose-6-phosphate isomerase</fullName>
    </submittedName>
</protein>
<reference evidence="3" key="1">
    <citation type="submission" date="2020-03" db="EMBL/GenBank/DDBJ databases">
        <title>The deep terrestrial virosphere.</title>
        <authorList>
            <person name="Holmfeldt K."/>
            <person name="Nilsson E."/>
            <person name="Simone D."/>
            <person name="Lopez-Fernandez M."/>
            <person name="Wu X."/>
            <person name="de Brujin I."/>
            <person name="Lundin D."/>
            <person name="Andersson A."/>
            <person name="Bertilsson S."/>
            <person name="Dopson M."/>
        </authorList>
    </citation>
    <scope>NUCLEOTIDE SEQUENCE</scope>
    <source>
        <strain evidence="2">MM415B00426</strain>
        <strain evidence="3">TM448B00972</strain>
    </source>
</reference>